<dbReference type="Proteomes" id="UP001054945">
    <property type="component" value="Unassembled WGS sequence"/>
</dbReference>
<evidence type="ECO:0000313" key="1">
    <source>
        <dbReference type="EMBL" id="GIY99037.1"/>
    </source>
</evidence>
<organism evidence="1 2">
    <name type="scientific">Caerostris extrusa</name>
    <name type="common">Bark spider</name>
    <name type="synonym">Caerostris bankana</name>
    <dbReference type="NCBI Taxonomy" id="172846"/>
    <lineage>
        <taxon>Eukaryota</taxon>
        <taxon>Metazoa</taxon>
        <taxon>Ecdysozoa</taxon>
        <taxon>Arthropoda</taxon>
        <taxon>Chelicerata</taxon>
        <taxon>Arachnida</taxon>
        <taxon>Araneae</taxon>
        <taxon>Araneomorphae</taxon>
        <taxon>Entelegynae</taxon>
        <taxon>Araneoidea</taxon>
        <taxon>Araneidae</taxon>
        <taxon>Caerostris</taxon>
    </lineage>
</organism>
<protein>
    <submittedName>
        <fullName evidence="1">Uncharacterized protein</fullName>
    </submittedName>
</protein>
<sequence>MDRASTCALSFRKWSWRVPPGGLFWGGQWPGKNLTSLGSFCSLRAFLTWPNEEMCPSQSTAVIRGASQSQVPVLRTTPSHTPAQVHSVRRRSFVFQRRDRPEKKAKCNSIELRLHFSWRVYYSDRTKKKI</sequence>
<accession>A0AAV4XV70</accession>
<keyword evidence="2" id="KW-1185">Reference proteome</keyword>
<name>A0AAV4XV70_CAEEX</name>
<reference evidence="1 2" key="1">
    <citation type="submission" date="2021-06" db="EMBL/GenBank/DDBJ databases">
        <title>Caerostris extrusa draft genome.</title>
        <authorList>
            <person name="Kono N."/>
            <person name="Arakawa K."/>
        </authorList>
    </citation>
    <scope>NUCLEOTIDE SEQUENCE [LARGE SCALE GENOMIC DNA]</scope>
</reference>
<dbReference type="EMBL" id="BPLR01018372">
    <property type="protein sequence ID" value="GIY99037.1"/>
    <property type="molecule type" value="Genomic_DNA"/>
</dbReference>
<gene>
    <name evidence="1" type="ORF">CEXT_630231</name>
</gene>
<evidence type="ECO:0000313" key="2">
    <source>
        <dbReference type="Proteomes" id="UP001054945"/>
    </source>
</evidence>
<dbReference type="AlphaFoldDB" id="A0AAV4XV70"/>
<proteinExistence type="predicted"/>
<comment type="caution">
    <text evidence="1">The sequence shown here is derived from an EMBL/GenBank/DDBJ whole genome shotgun (WGS) entry which is preliminary data.</text>
</comment>